<dbReference type="InterPro" id="IPR023299">
    <property type="entry name" value="ATPase_P-typ_cyto_dom_N"/>
</dbReference>
<evidence type="ECO:0000256" key="2">
    <source>
        <dbReference type="ARBA" id="ARBA00006024"/>
    </source>
</evidence>
<evidence type="ECO:0000259" key="11">
    <source>
        <dbReference type="Pfam" id="PF00122"/>
    </source>
</evidence>
<evidence type="ECO:0000256" key="10">
    <source>
        <dbReference type="RuleBase" id="RU362081"/>
    </source>
</evidence>
<evidence type="ECO:0000256" key="9">
    <source>
        <dbReference type="ARBA" id="ARBA00047308"/>
    </source>
</evidence>
<feature type="transmembrane region" description="Helical" evidence="10">
    <location>
        <begin position="6"/>
        <end position="25"/>
    </location>
</feature>
<dbReference type="Gene3D" id="3.40.1110.10">
    <property type="entry name" value="Calcium-transporting ATPase, cytoplasmic domain N"/>
    <property type="match status" value="1"/>
</dbReference>
<dbReference type="SFLD" id="SFLDG00002">
    <property type="entry name" value="C1.7:_P-type_atpase_like"/>
    <property type="match status" value="1"/>
</dbReference>
<dbReference type="InterPro" id="IPR036412">
    <property type="entry name" value="HAD-like_sf"/>
</dbReference>
<dbReference type="PROSITE" id="PS00154">
    <property type="entry name" value="ATPASE_E1_E2"/>
    <property type="match status" value="1"/>
</dbReference>
<organism evidence="12 13">
    <name type="scientific">Devosia salina</name>
    <dbReference type="NCBI Taxonomy" id="2860336"/>
    <lineage>
        <taxon>Bacteria</taxon>
        <taxon>Pseudomonadati</taxon>
        <taxon>Pseudomonadota</taxon>
        <taxon>Alphaproteobacteria</taxon>
        <taxon>Hyphomicrobiales</taxon>
        <taxon>Devosiaceae</taxon>
        <taxon>Devosia</taxon>
    </lineage>
</organism>
<dbReference type="Pfam" id="PF00702">
    <property type="entry name" value="Hydrolase"/>
    <property type="match status" value="1"/>
</dbReference>
<accession>A0ABX8WKL5</accession>
<protein>
    <recommendedName>
        <fullName evidence="8">P-type Zn(2+) transporter</fullName>
        <ecNumber evidence="8">7.2.2.12</ecNumber>
    </recommendedName>
</protein>
<dbReference type="SUPFAM" id="SSF81653">
    <property type="entry name" value="Calcium ATPase, transduction domain A"/>
    <property type="match status" value="1"/>
</dbReference>
<dbReference type="InterPro" id="IPR059000">
    <property type="entry name" value="ATPase_P-type_domA"/>
</dbReference>
<keyword evidence="7 10" id="KW-0472">Membrane</keyword>
<dbReference type="InterPro" id="IPR044492">
    <property type="entry name" value="P_typ_ATPase_HD_dom"/>
</dbReference>
<dbReference type="InterPro" id="IPR027256">
    <property type="entry name" value="P-typ_ATPase_IB"/>
</dbReference>
<dbReference type="InterPro" id="IPR008250">
    <property type="entry name" value="ATPase_P-typ_transduc_dom_A_sf"/>
</dbReference>
<dbReference type="RefSeq" id="WP_220306788.1">
    <property type="nucleotide sequence ID" value="NZ_CP080590.1"/>
</dbReference>
<name>A0ABX8WKL5_9HYPH</name>
<keyword evidence="6 10" id="KW-1133">Transmembrane helix</keyword>
<dbReference type="PANTHER" id="PTHR48085:SF5">
    <property type="entry name" value="CADMIUM_ZINC-TRANSPORTING ATPASE HMA4-RELATED"/>
    <property type="match status" value="1"/>
</dbReference>
<dbReference type="InterPro" id="IPR018303">
    <property type="entry name" value="ATPase_P-typ_P_site"/>
</dbReference>
<dbReference type="SFLD" id="SFLDF00027">
    <property type="entry name" value="p-type_atpase"/>
    <property type="match status" value="1"/>
</dbReference>
<dbReference type="InterPro" id="IPR001757">
    <property type="entry name" value="P_typ_ATPase"/>
</dbReference>
<dbReference type="SUPFAM" id="SSF81665">
    <property type="entry name" value="Calcium ATPase, transmembrane domain M"/>
    <property type="match status" value="1"/>
</dbReference>
<gene>
    <name evidence="12" type="primary">cadA</name>
    <name evidence="12" type="ORF">K1X15_07090</name>
</gene>
<dbReference type="InterPro" id="IPR023298">
    <property type="entry name" value="ATPase_P-typ_TM_dom_sf"/>
</dbReference>
<dbReference type="EC" id="7.2.2.12" evidence="8"/>
<dbReference type="PANTHER" id="PTHR48085">
    <property type="entry name" value="CADMIUM/ZINC-TRANSPORTING ATPASE HMA2-RELATED"/>
    <property type="match status" value="1"/>
</dbReference>
<evidence type="ECO:0000256" key="8">
    <source>
        <dbReference type="ARBA" id="ARBA00039097"/>
    </source>
</evidence>
<dbReference type="EMBL" id="CP080590">
    <property type="protein sequence ID" value="QYO78309.1"/>
    <property type="molecule type" value="Genomic_DNA"/>
</dbReference>
<feature type="transmembrane region" description="Helical" evidence="10">
    <location>
        <begin position="32"/>
        <end position="50"/>
    </location>
</feature>
<dbReference type="InterPro" id="IPR023214">
    <property type="entry name" value="HAD_sf"/>
</dbReference>
<reference evidence="12 13" key="1">
    <citation type="submission" date="2021-08" db="EMBL/GenBank/DDBJ databases">
        <title>Devosia salina sp. nov., isolated from the South China Sea sediment.</title>
        <authorList>
            <person name="Zhou Z."/>
        </authorList>
    </citation>
    <scope>NUCLEOTIDE SEQUENCE [LARGE SCALE GENOMIC DNA]</scope>
    <source>
        <strain evidence="12 13">SCS-3</strain>
    </source>
</reference>
<keyword evidence="5" id="KW-1278">Translocase</keyword>
<dbReference type="Gene3D" id="3.40.50.1000">
    <property type="entry name" value="HAD superfamily/HAD-like"/>
    <property type="match status" value="1"/>
</dbReference>
<keyword evidence="10" id="KW-0067">ATP-binding</keyword>
<proteinExistence type="inferred from homology"/>
<keyword evidence="4 10" id="KW-0479">Metal-binding</keyword>
<dbReference type="SFLD" id="SFLDS00003">
    <property type="entry name" value="Haloacid_Dehalogenase"/>
    <property type="match status" value="1"/>
</dbReference>
<dbReference type="NCBIfam" id="TIGR01494">
    <property type="entry name" value="ATPase_P-type"/>
    <property type="match status" value="1"/>
</dbReference>
<keyword evidence="10" id="KW-1003">Cell membrane</keyword>
<dbReference type="Pfam" id="PF00122">
    <property type="entry name" value="E1-E2_ATPase"/>
    <property type="match status" value="1"/>
</dbReference>
<comment type="catalytic activity">
    <reaction evidence="9">
        <text>Zn(2+)(in) + ATP + H2O = Zn(2+)(out) + ADP + phosphate + H(+)</text>
        <dbReference type="Rhea" id="RHEA:20621"/>
        <dbReference type="ChEBI" id="CHEBI:15377"/>
        <dbReference type="ChEBI" id="CHEBI:15378"/>
        <dbReference type="ChEBI" id="CHEBI:29105"/>
        <dbReference type="ChEBI" id="CHEBI:30616"/>
        <dbReference type="ChEBI" id="CHEBI:43474"/>
        <dbReference type="ChEBI" id="CHEBI:456216"/>
        <dbReference type="EC" id="7.2.2.12"/>
    </reaction>
</comment>
<feature type="transmembrane region" description="Helical" evidence="10">
    <location>
        <begin position="555"/>
        <end position="579"/>
    </location>
</feature>
<dbReference type="NCBIfam" id="TIGR01525">
    <property type="entry name" value="ATPase-IB_hvy"/>
    <property type="match status" value="1"/>
</dbReference>
<evidence type="ECO:0000313" key="12">
    <source>
        <dbReference type="EMBL" id="QYO78309.1"/>
    </source>
</evidence>
<comment type="similarity">
    <text evidence="2 10">Belongs to the cation transport ATPase (P-type) (TC 3.A.3) family. Type IB subfamily.</text>
</comment>
<comment type="subcellular location">
    <subcellularLocation>
        <location evidence="10">Cell membrane</location>
    </subcellularLocation>
    <subcellularLocation>
        <location evidence="1">Membrane</location>
    </subcellularLocation>
</comment>
<evidence type="ECO:0000256" key="7">
    <source>
        <dbReference type="ARBA" id="ARBA00023136"/>
    </source>
</evidence>
<feature type="domain" description="P-type ATPase A" evidence="11">
    <location>
        <begin position="113"/>
        <end position="211"/>
    </location>
</feature>
<keyword evidence="3 10" id="KW-0812">Transmembrane</keyword>
<dbReference type="Gene3D" id="2.70.150.10">
    <property type="entry name" value="Calcium-transporting ATPase, cytoplasmic transduction domain A"/>
    <property type="match status" value="1"/>
</dbReference>
<evidence type="ECO:0000256" key="5">
    <source>
        <dbReference type="ARBA" id="ARBA00022967"/>
    </source>
</evidence>
<evidence type="ECO:0000256" key="3">
    <source>
        <dbReference type="ARBA" id="ARBA00022692"/>
    </source>
</evidence>
<dbReference type="Proteomes" id="UP000825799">
    <property type="component" value="Chromosome"/>
</dbReference>
<feature type="transmembrane region" description="Helical" evidence="10">
    <location>
        <begin position="252"/>
        <end position="273"/>
    </location>
</feature>
<evidence type="ECO:0000256" key="6">
    <source>
        <dbReference type="ARBA" id="ARBA00022989"/>
    </source>
</evidence>
<dbReference type="InterPro" id="IPR051014">
    <property type="entry name" value="Cation_Transport_ATPase_IB"/>
</dbReference>
<evidence type="ECO:0000256" key="1">
    <source>
        <dbReference type="ARBA" id="ARBA00004370"/>
    </source>
</evidence>
<dbReference type="PRINTS" id="PR00119">
    <property type="entry name" value="CATATPASE"/>
</dbReference>
<dbReference type="NCBIfam" id="TIGR01512">
    <property type="entry name" value="ATPase-IB2_Cd"/>
    <property type="match status" value="1"/>
</dbReference>
<keyword evidence="10" id="KW-0547">Nucleotide-binding</keyword>
<dbReference type="SUPFAM" id="SSF56784">
    <property type="entry name" value="HAD-like"/>
    <property type="match status" value="1"/>
</dbReference>
<sequence length="604" mass="61923">MGRTYVLIAIALGGMILGFILWALGQPELAPFAWTLATIPVLAGLLLQIISSLRRGDVGLDVLAALSMTAALLFGEQLAANVVAVMYAGGQWLESYAQRRAGRDMKALLDRVPRFAMKYHGQEVRQIPIEDIVPGDHLLIRQGDVIPVDGQVVDGPATLDLSVLTGESLPVTAAAGMEVLSGATLAGPSFRLEALRSAAGSTYAGIIKLVEAAQNSRAPMTRLADRYAVGFLIIAVLAALVAYLISGEPVRALAVLVVATPCPLILAVPIAVVSGMSKAARHGVLIKNGGTLEGLAAVHTAIIDKTGTLTQGRAEVVAIGVTPGQDPSEVLRLAASLDQASGHVVAEALVAAARHRGLSLSAPLGVEEVPGTGISGTVEGRAVIVGGAGFVRSRAAGVEPREIVASHEPGLLSVAVAIEGRIAGVIQLQDRLRPDAPEAVSGLRALGIGRIVLASGDRTDIAEHIGAAIGADLVLGELLPDQKLALVRREQRDAPVLVIGDGVNDAPALAEASIGVAMGARGTAASSEAAGVVLLVDRLAPLVEGIRVAQATRRIAVQSVIIGMGLSMLGMGAAALGYITPIQGALLQEGIDVAVILNALRALR</sequence>
<keyword evidence="13" id="KW-1185">Reference proteome</keyword>
<evidence type="ECO:0000313" key="13">
    <source>
        <dbReference type="Proteomes" id="UP000825799"/>
    </source>
</evidence>
<evidence type="ECO:0000256" key="4">
    <source>
        <dbReference type="ARBA" id="ARBA00022723"/>
    </source>
</evidence>
<feature type="transmembrane region" description="Helical" evidence="10">
    <location>
        <begin position="227"/>
        <end position="246"/>
    </location>
</feature>